<dbReference type="CDD" id="cd01065">
    <property type="entry name" value="NAD_bind_Shikimate_DH"/>
    <property type="match status" value="1"/>
</dbReference>
<dbReference type="HAMAP" id="MF_00214">
    <property type="entry name" value="AroD"/>
    <property type="match status" value="1"/>
</dbReference>
<dbReference type="InterPro" id="IPR001381">
    <property type="entry name" value="DHquinase_I"/>
</dbReference>
<proteinExistence type="inferred from homology"/>
<dbReference type="NCBIfam" id="TIGR01093">
    <property type="entry name" value="aroD"/>
    <property type="match status" value="1"/>
</dbReference>
<dbReference type="AlphaFoldDB" id="A0AA38SJJ3"/>
<dbReference type="InterPro" id="IPR013785">
    <property type="entry name" value="Aldolase_TIM"/>
</dbReference>
<dbReference type="InterPro" id="IPR022893">
    <property type="entry name" value="Shikimate_DH_fam"/>
</dbReference>
<evidence type="ECO:0000256" key="2">
    <source>
        <dbReference type="ARBA" id="ARBA00009349"/>
    </source>
</evidence>
<feature type="domain" description="Shikimate dehydrogenase substrate binding N-terminal" evidence="5">
    <location>
        <begin position="278"/>
        <end position="358"/>
    </location>
</feature>
<evidence type="ECO:0000259" key="3">
    <source>
        <dbReference type="Pfam" id="PF00685"/>
    </source>
</evidence>
<dbReference type="GO" id="GO:0003855">
    <property type="term" value="F:3-dehydroquinate dehydratase activity"/>
    <property type="evidence" value="ECO:0007669"/>
    <property type="project" value="InterPro"/>
</dbReference>
<evidence type="ECO:0000259" key="4">
    <source>
        <dbReference type="Pfam" id="PF01488"/>
    </source>
</evidence>
<keyword evidence="7" id="KW-1185">Reference proteome</keyword>
<dbReference type="FunFam" id="3.40.50.10860:FF:000009">
    <property type="entry name" value="Bifunctional 3-dehydroquinate dehydratase/shikimate dehydrogenase, chloroplastic"/>
    <property type="match status" value="1"/>
</dbReference>
<accession>A0AA38SJJ3</accession>
<dbReference type="FunFam" id="3.40.50.720:FF:000172">
    <property type="entry name" value="Bifunctional 3-dehydroquinate dehydratase/shikimate dehydrogenase, chloroplastic"/>
    <property type="match status" value="1"/>
</dbReference>
<dbReference type="InterPro" id="IPR013708">
    <property type="entry name" value="Shikimate_DH-bd_N"/>
</dbReference>
<dbReference type="SUPFAM" id="SSF52540">
    <property type="entry name" value="P-loop containing nucleoside triphosphate hydrolases"/>
    <property type="match status" value="1"/>
</dbReference>
<name>A0AA38SJJ3_9ASTR</name>
<dbReference type="InterPro" id="IPR000863">
    <property type="entry name" value="Sulfotransferase_dom"/>
</dbReference>
<dbReference type="GO" id="GO:0019632">
    <property type="term" value="P:shikimate metabolic process"/>
    <property type="evidence" value="ECO:0007669"/>
    <property type="project" value="TreeGrafter"/>
</dbReference>
<dbReference type="Gene3D" id="3.40.50.10860">
    <property type="entry name" value="Leucine Dehydrogenase, chain A, domain 1"/>
    <property type="match status" value="1"/>
</dbReference>
<dbReference type="InterPro" id="IPR006151">
    <property type="entry name" value="Shikm_DH/Glu-tRNA_Rdtase"/>
</dbReference>
<feature type="domain" description="Sulfotransferase" evidence="3">
    <location>
        <begin position="638"/>
        <end position="897"/>
    </location>
</feature>
<dbReference type="SUPFAM" id="SSF51569">
    <property type="entry name" value="Aldolase"/>
    <property type="match status" value="1"/>
</dbReference>
<evidence type="ECO:0000313" key="7">
    <source>
        <dbReference type="Proteomes" id="UP001172457"/>
    </source>
</evidence>
<dbReference type="SUPFAM" id="SSF51735">
    <property type="entry name" value="NAD(P)-binding Rossmann-fold domains"/>
    <property type="match status" value="1"/>
</dbReference>
<protein>
    <recommendedName>
        <fullName evidence="8">Shikimate dehydrogenase (NADP(+))</fullName>
    </recommendedName>
</protein>
<dbReference type="Gene3D" id="3.20.20.70">
    <property type="entry name" value="Aldolase class I"/>
    <property type="match status" value="1"/>
</dbReference>
<dbReference type="Pfam" id="PF00685">
    <property type="entry name" value="Sulfotransfer_1"/>
    <property type="match status" value="1"/>
</dbReference>
<reference evidence="6" key="1">
    <citation type="submission" date="2023-03" db="EMBL/GenBank/DDBJ databases">
        <title>Chromosome-scale reference genome and RAD-based genetic map of yellow starthistle (Centaurea solstitialis) reveal putative structural variation and QTLs associated with invader traits.</title>
        <authorList>
            <person name="Reatini B."/>
            <person name="Cang F.A."/>
            <person name="Jiang Q."/>
            <person name="Mckibben M.T.W."/>
            <person name="Barker M.S."/>
            <person name="Rieseberg L.H."/>
            <person name="Dlugosch K.M."/>
        </authorList>
    </citation>
    <scope>NUCLEOTIDE SEQUENCE</scope>
    <source>
        <strain evidence="6">CAN-66</strain>
        <tissue evidence="6">Leaf</tissue>
    </source>
</reference>
<dbReference type="PANTHER" id="PTHR21089">
    <property type="entry name" value="SHIKIMATE DEHYDROGENASE"/>
    <property type="match status" value="1"/>
</dbReference>
<dbReference type="InterPro" id="IPR046346">
    <property type="entry name" value="Aminoacid_DH-like_N_sf"/>
</dbReference>
<comment type="similarity">
    <text evidence="2">In the N-terminal section; belongs to the shikimate kinase family.</text>
</comment>
<dbReference type="Pfam" id="PF01488">
    <property type="entry name" value="Shikimate_DH"/>
    <property type="match status" value="1"/>
</dbReference>
<dbReference type="Pfam" id="PF01487">
    <property type="entry name" value="DHquinase_I"/>
    <property type="match status" value="2"/>
</dbReference>
<evidence type="ECO:0000259" key="5">
    <source>
        <dbReference type="Pfam" id="PF08501"/>
    </source>
</evidence>
<gene>
    <name evidence="6" type="ORF">OSB04_030088</name>
</gene>
<dbReference type="InterPro" id="IPR027417">
    <property type="entry name" value="P-loop_NTPase"/>
</dbReference>
<comment type="caution">
    <text evidence="6">The sequence shown here is derived from an EMBL/GenBank/DDBJ whole genome shotgun (WGS) entry which is preliminary data.</text>
</comment>
<dbReference type="InterPro" id="IPR036291">
    <property type="entry name" value="NAD(P)-bd_dom_sf"/>
</dbReference>
<dbReference type="Pfam" id="PF08501">
    <property type="entry name" value="Shikimate_dh_N"/>
    <property type="match status" value="1"/>
</dbReference>
<dbReference type="GO" id="GO:0004764">
    <property type="term" value="F:shikimate 3-dehydrogenase (NADP+) activity"/>
    <property type="evidence" value="ECO:0007669"/>
    <property type="project" value="InterPro"/>
</dbReference>
<dbReference type="Gene3D" id="3.40.50.720">
    <property type="entry name" value="NAD(P)-binding Rossmann-like Domain"/>
    <property type="match status" value="1"/>
</dbReference>
<dbReference type="Proteomes" id="UP001172457">
    <property type="component" value="Chromosome 8"/>
</dbReference>
<sequence>MELVTSAVEKMGGSEGNRRNSTLICAPIMADSVDQMMVQMNLAKTSGADLVEIRLDSLKEFSPNEDLQTLVKLSPLPTLFTYRPTWEGGQYNGDEESRLDTLRLAMELGADHIDVELQAVDDFKKLIHGDKPTKCKLIVSSHNYENTPSVEDMGNLVAKIQSTGADIVKFATTALDITDVARVFQITAHSQIRKMWTWEYVLGRKELGDQKVIVPIIAMVMGERGLMSRVLCPKFGGYLTFGTLEHGKVSAPGQPTIRDLLDLFNFRQLGPDTKVFGIIGKPVGHSKSPMLYNQAFRSVGFNGVYVHLLVDDVKKFLETYSSTDFAGFSCTIPHKEAVLQCCDEVDPVAKSIGAVNCVVRRQNDGKLYGCNTDYVGAISAIEDGLRGSDGQNGSTVSPLAGRLFVVIGAGGAGKALAYGAKEKGARIVIANRTYDRARELAEIIGGEALSLADLSTYNPEGGMILANTTSIGMQPNIEDTPISKEALKSYALVFDAVYTPKITRLLREAGECGAKIVTGVEMFIGQAYEQYERFTGLPETGGLKAMCCAKWYTYMKQGGASDASPISFTKPSEEEMERQRAKLSLLFDRYKHKFTTFPKENGWLGEILYMYQGFWLMSKTIYSVETVMAAQDTFQAHPNDIYLVSLPKSGTTWIKALVFATMNRNRYKNNNPLSTDHPLLVSNPHHCVPFVEDESFQTNPSYRDTKSPRLFATHIAYSSLPQSILDSGCRLVYICRNPKDVLVSLFHFVNKVRSGKCLDLMTIEEAFGMFSRGVNPYGPYWDHVKAYYNASLEHPTRVIFLTYENMKLDTVNNMKRLAEFLGFPFTEEENAKGVVEEIVSLCSFENLSEVNKHGDFRSGVPNNIFFREGKVGDWRNHLATEMSEILDQLTKEKFSGLDISF</sequence>
<comment type="similarity">
    <text evidence="1">In the 2nd section; belongs to the type-I 3-dehydroquinase family.</text>
</comment>
<organism evidence="6 7">
    <name type="scientific">Centaurea solstitialis</name>
    <name type="common">yellow star-thistle</name>
    <dbReference type="NCBI Taxonomy" id="347529"/>
    <lineage>
        <taxon>Eukaryota</taxon>
        <taxon>Viridiplantae</taxon>
        <taxon>Streptophyta</taxon>
        <taxon>Embryophyta</taxon>
        <taxon>Tracheophyta</taxon>
        <taxon>Spermatophyta</taxon>
        <taxon>Magnoliopsida</taxon>
        <taxon>eudicotyledons</taxon>
        <taxon>Gunneridae</taxon>
        <taxon>Pentapetalae</taxon>
        <taxon>asterids</taxon>
        <taxon>campanulids</taxon>
        <taxon>Asterales</taxon>
        <taxon>Asteraceae</taxon>
        <taxon>Carduoideae</taxon>
        <taxon>Cardueae</taxon>
        <taxon>Centaureinae</taxon>
        <taxon>Centaurea</taxon>
    </lineage>
</organism>
<dbReference type="GO" id="GO:0009423">
    <property type="term" value="P:chorismate biosynthetic process"/>
    <property type="evidence" value="ECO:0007669"/>
    <property type="project" value="TreeGrafter"/>
</dbReference>
<dbReference type="Gene3D" id="3.40.50.300">
    <property type="entry name" value="P-loop containing nucleotide triphosphate hydrolases"/>
    <property type="match status" value="1"/>
</dbReference>
<dbReference type="CDD" id="cd00502">
    <property type="entry name" value="DHQase_I"/>
    <property type="match status" value="1"/>
</dbReference>
<evidence type="ECO:0000313" key="6">
    <source>
        <dbReference type="EMBL" id="KAJ9537355.1"/>
    </source>
</evidence>
<dbReference type="EMBL" id="JARYMX010000008">
    <property type="protein sequence ID" value="KAJ9537355.1"/>
    <property type="molecule type" value="Genomic_DNA"/>
</dbReference>
<evidence type="ECO:0008006" key="8">
    <source>
        <dbReference type="Google" id="ProtNLM"/>
    </source>
</evidence>
<dbReference type="PANTHER" id="PTHR21089:SF1">
    <property type="entry name" value="BIFUNCTIONAL 3-DEHYDROQUINATE DEHYDRATASE_SHIKIMATE DEHYDROGENASE, CHLOROPLASTIC"/>
    <property type="match status" value="1"/>
</dbReference>
<evidence type="ECO:0000256" key="1">
    <source>
        <dbReference type="ARBA" id="ARBA00006477"/>
    </source>
</evidence>
<feature type="domain" description="Quinate/shikimate 5-dehydrogenase/glutamyl-tRNA reductase" evidence="4">
    <location>
        <begin position="399"/>
        <end position="470"/>
    </location>
</feature>
<dbReference type="GO" id="GO:0008146">
    <property type="term" value="F:sulfotransferase activity"/>
    <property type="evidence" value="ECO:0007669"/>
    <property type="project" value="InterPro"/>
</dbReference>
<dbReference type="SUPFAM" id="SSF53223">
    <property type="entry name" value="Aminoacid dehydrogenase-like, N-terminal domain"/>
    <property type="match status" value="1"/>
</dbReference>
<dbReference type="FunFam" id="3.20.20.70:FF:000142">
    <property type="entry name" value="bifunctional 3-dehydroquinate dehydratase/shikimate dehydrogenase, chloroplastic"/>
    <property type="match status" value="1"/>
</dbReference>
<dbReference type="HAMAP" id="MF_00222">
    <property type="entry name" value="Shikimate_DH_AroE"/>
    <property type="match status" value="1"/>
</dbReference>